<dbReference type="AlphaFoldDB" id="A0A9W5F2E7"/>
<proteinExistence type="predicted"/>
<gene>
    <name evidence="1" type="ORF">AGR2A_Lc70020</name>
</gene>
<dbReference type="EMBL" id="FBVY01000036">
    <property type="protein sequence ID" value="CUW99132.1"/>
    <property type="molecule type" value="Genomic_DNA"/>
</dbReference>
<dbReference type="Proteomes" id="UP000191933">
    <property type="component" value="Unassembled WGS sequence"/>
</dbReference>
<comment type="caution">
    <text evidence="1">The sequence shown here is derived from an EMBL/GenBank/DDBJ whole genome shotgun (WGS) entry which is preliminary data.</text>
</comment>
<accession>A0A9W5F2E7</accession>
<protein>
    <submittedName>
        <fullName evidence="1">Uncharacterized protein</fullName>
    </submittedName>
</protein>
<name>A0A9W5F2E7_9HYPH</name>
<evidence type="ECO:0000313" key="2">
    <source>
        <dbReference type="Proteomes" id="UP000191933"/>
    </source>
</evidence>
<reference evidence="1 2" key="1">
    <citation type="submission" date="2016-01" db="EMBL/GenBank/DDBJ databases">
        <authorList>
            <person name="Regsiter A."/>
            <person name="william w."/>
        </authorList>
    </citation>
    <scope>NUCLEOTIDE SEQUENCE [LARGE SCALE GENOMIC DNA]</scope>
    <source>
        <strain evidence="1 2">CFBP 5494</strain>
    </source>
</reference>
<keyword evidence="2" id="KW-1185">Reference proteome</keyword>
<organism evidence="1 2">
    <name type="scientific">Agrobacterium genomosp. 2 str. CFBP 5494</name>
    <dbReference type="NCBI Taxonomy" id="1183436"/>
    <lineage>
        <taxon>Bacteria</taxon>
        <taxon>Pseudomonadati</taxon>
        <taxon>Pseudomonadota</taxon>
        <taxon>Alphaproteobacteria</taxon>
        <taxon>Hyphomicrobiales</taxon>
        <taxon>Rhizobiaceae</taxon>
        <taxon>Rhizobium/Agrobacterium group</taxon>
        <taxon>Agrobacterium</taxon>
        <taxon>Agrobacterium tumefaciens complex</taxon>
    </lineage>
</organism>
<sequence>MHVELEDSIIARAHFQHAATASRAHVFLELGQPPGQILSEQIFISWRGFSRQLPDIRKIGHEYVVTVAVLEHDCLTRIEQGKDERIVKFAFVPLRVMPRQPMQIHLLAESRGAAPRP</sequence>
<evidence type="ECO:0000313" key="1">
    <source>
        <dbReference type="EMBL" id="CUW99132.1"/>
    </source>
</evidence>